<evidence type="ECO:0000313" key="1">
    <source>
        <dbReference type="EMBL" id="RKQ86824.1"/>
    </source>
</evidence>
<proteinExistence type="predicted"/>
<protein>
    <submittedName>
        <fullName evidence="1">Uncharacterized protein</fullName>
    </submittedName>
</protein>
<organism evidence="1 2">
    <name type="scientific">Solirubrobacter pauli</name>
    <dbReference type="NCBI Taxonomy" id="166793"/>
    <lineage>
        <taxon>Bacteria</taxon>
        <taxon>Bacillati</taxon>
        <taxon>Actinomycetota</taxon>
        <taxon>Thermoleophilia</taxon>
        <taxon>Solirubrobacterales</taxon>
        <taxon>Solirubrobacteraceae</taxon>
        <taxon>Solirubrobacter</taxon>
    </lineage>
</organism>
<accession>A0A660L0S5</accession>
<comment type="caution">
    <text evidence="1">The sequence shown here is derived from an EMBL/GenBank/DDBJ whole genome shotgun (WGS) entry which is preliminary data.</text>
</comment>
<dbReference type="RefSeq" id="WP_121254884.1">
    <property type="nucleotide sequence ID" value="NZ_RBIL01000002.1"/>
</dbReference>
<name>A0A660L0S5_9ACTN</name>
<reference evidence="1 2" key="1">
    <citation type="submission" date="2018-10" db="EMBL/GenBank/DDBJ databases">
        <title>Genomic Encyclopedia of Archaeal and Bacterial Type Strains, Phase II (KMG-II): from individual species to whole genera.</title>
        <authorList>
            <person name="Goeker M."/>
        </authorList>
    </citation>
    <scope>NUCLEOTIDE SEQUENCE [LARGE SCALE GENOMIC DNA]</scope>
    <source>
        <strain evidence="1 2">DSM 14954</strain>
    </source>
</reference>
<dbReference type="EMBL" id="RBIL01000002">
    <property type="protein sequence ID" value="RKQ86824.1"/>
    <property type="molecule type" value="Genomic_DNA"/>
</dbReference>
<dbReference type="AlphaFoldDB" id="A0A660L0S5"/>
<gene>
    <name evidence="1" type="ORF">C8N24_4839</name>
</gene>
<evidence type="ECO:0000313" key="2">
    <source>
        <dbReference type="Proteomes" id="UP000278962"/>
    </source>
</evidence>
<dbReference type="Proteomes" id="UP000278962">
    <property type="component" value="Unassembled WGS sequence"/>
</dbReference>
<keyword evidence="2" id="KW-1185">Reference proteome</keyword>
<sequence>MSCIPRACAGLVDGAYRAWQVAQLEAEIALTAWRLAGTAAAHRVYVGALDREAAVARELEELCRVTRALRST</sequence>